<organism evidence="8 9">
    <name type="scientific">Gemmata algarum</name>
    <dbReference type="NCBI Taxonomy" id="2975278"/>
    <lineage>
        <taxon>Bacteria</taxon>
        <taxon>Pseudomonadati</taxon>
        <taxon>Planctomycetota</taxon>
        <taxon>Planctomycetia</taxon>
        <taxon>Gemmatales</taxon>
        <taxon>Gemmataceae</taxon>
        <taxon>Gemmata</taxon>
    </lineage>
</organism>
<dbReference type="PANTHER" id="PTHR34184:SF4">
    <property type="entry name" value="UPF0718 PROTEIN YCGR"/>
    <property type="match status" value="1"/>
</dbReference>
<keyword evidence="6 7" id="KW-0472">Membrane</keyword>
<feature type="transmembrane region" description="Helical" evidence="7">
    <location>
        <begin position="55"/>
        <end position="75"/>
    </location>
</feature>
<sequence length="519" mass="55679">MIESTFWGFLLRCGQGAVEAALTLLVGVVVAGVFRRMLGPAGTRRLFGSGFKGLFRGWLAGMLLPVCSLGVIPVAREMRRAGVPGGTVLAFVLAAPLLNPLSFLYGLTLAEPVVIVTFAALSLVLSTLAGLLWDRVFARATDAAESDELARRADAEPLPPVGLKRVLAVFVTAARELAGRDLAFYAVGIVGSAALSAALPFGSLQHTMHHSDKSSPLLMTALAVPLYSSPLPGMMKIGLMFEHGNSIGAAFVLFALGIGTSLGTLVWLFTDFGPRRAARWFAAYVGIILAMGYASEPLLYDTRKAEADHTHAFDDYSAPFPAGSGGPAEVRAKLAEKFGPLEQPAGYGFLALLALGLVARRADRAGRLERWLTAAPAPDRARSRWDVVVPGPVLGAIALLGLVAFSVVGAYLYYPDRRQCFEDMRAVHAEAVVAARTGKRDEAIRHLEHWDLLTRKLQVGVYIRDLAVTGEQAKASDDLREELEEVRDALIARDTDGAQARLPKLEAAYRACRDAYVTP</sequence>
<comment type="caution">
    <text evidence="8">The sequence shown here is derived from an EMBL/GenBank/DDBJ whole genome shotgun (WGS) entry which is preliminary data.</text>
</comment>
<comment type="subcellular location">
    <subcellularLocation>
        <location evidence="1">Cell membrane</location>
        <topology evidence="1">Multi-pass membrane protein</topology>
    </subcellularLocation>
</comment>
<dbReference type="EMBL" id="JAXBLV010000189">
    <property type="protein sequence ID" value="MDY3561068.1"/>
    <property type="molecule type" value="Genomic_DNA"/>
</dbReference>
<reference evidence="9" key="1">
    <citation type="journal article" date="2023" name="Mar. Drugs">
        <title>Gemmata algarum, a Novel Planctomycete Isolated from an Algal Mat, Displays Antimicrobial Activity.</title>
        <authorList>
            <person name="Kumar G."/>
            <person name="Kallscheuer N."/>
            <person name="Kashif M."/>
            <person name="Ahamad S."/>
            <person name="Jagadeeshwari U."/>
            <person name="Pannikurungottu S."/>
            <person name="Haufschild T."/>
            <person name="Kabuu M."/>
            <person name="Sasikala C."/>
            <person name="Jogler C."/>
            <person name="Ramana C."/>
        </authorList>
    </citation>
    <scope>NUCLEOTIDE SEQUENCE [LARGE SCALE GENOMIC DNA]</scope>
    <source>
        <strain evidence="9">JC673</strain>
    </source>
</reference>
<feature type="transmembrane region" description="Helical" evidence="7">
    <location>
        <begin position="387"/>
        <end position="414"/>
    </location>
</feature>
<feature type="transmembrane region" description="Helical" evidence="7">
    <location>
        <begin position="247"/>
        <end position="270"/>
    </location>
</feature>
<gene>
    <name evidence="8" type="ORF">R5W23_002327</name>
</gene>
<protein>
    <submittedName>
        <fullName evidence="8">Permease</fullName>
    </submittedName>
</protein>
<keyword evidence="9" id="KW-1185">Reference proteome</keyword>
<evidence type="ECO:0000256" key="7">
    <source>
        <dbReference type="SAM" id="Phobius"/>
    </source>
</evidence>
<dbReference type="Pfam" id="PF03773">
    <property type="entry name" value="ArsP_1"/>
    <property type="match status" value="1"/>
</dbReference>
<feature type="transmembrane region" description="Helical" evidence="7">
    <location>
        <begin position="182"/>
        <end position="204"/>
    </location>
</feature>
<dbReference type="RefSeq" id="WP_320687538.1">
    <property type="nucleotide sequence ID" value="NZ_JAXBLV010000189.1"/>
</dbReference>
<comment type="similarity">
    <text evidence="2">Belongs to the UPF0718 family.</text>
</comment>
<name>A0ABU5F1R7_9BACT</name>
<proteinExistence type="inferred from homology"/>
<evidence type="ECO:0000256" key="3">
    <source>
        <dbReference type="ARBA" id="ARBA00022475"/>
    </source>
</evidence>
<feature type="transmembrane region" description="Helical" evidence="7">
    <location>
        <begin position="277"/>
        <end position="294"/>
    </location>
</feature>
<evidence type="ECO:0000256" key="4">
    <source>
        <dbReference type="ARBA" id="ARBA00022692"/>
    </source>
</evidence>
<dbReference type="InterPro" id="IPR052923">
    <property type="entry name" value="UPF0718"/>
</dbReference>
<evidence type="ECO:0000313" key="8">
    <source>
        <dbReference type="EMBL" id="MDY3561068.1"/>
    </source>
</evidence>
<keyword evidence="4 7" id="KW-0812">Transmembrane</keyword>
<evidence type="ECO:0000256" key="1">
    <source>
        <dbReference type="ARBA" id="ARBA00004651"/>
    </source>
</evidence>
<keyword evidence="5 7" id="KW-1133">Transmembrane helix</keyword>
<accession>A0ABU5F1R7</accession>
<dbReference type="InterPro" id="IPR005524">
    <property type="entry name" value="DUF318"/>
</dbReference>
<feature type="transmembrane region" description="Helical" evidence="7">
    <location>
        <begin position="6"/>
        <end position="34"/>
    </location>
</feature>
<evidence type="ECO:0000256" key="2">
    <source>
        <dbReference type="ARBA" id="ARBA00006386"/>
    </source>
</evidence>
<feature type="transmembrane region" description="Helical" evidence="7">
    <location>
        <begin position="113"/>
        <end position="133"/>
    </location>
</feature>
<feature type="transmembrane region" description="Helical" evidence="7">
    <location>
        <begin position="81"/>
        <end position="101"/>
    </location>
</feature>
<dbReference type="PANTHER" id="PTHR34184">
    <property type="entry name" value="UPF0718 PROTEIN YCGR"/>
    <property type="match status" value="1"/>
</dbReference>
<dbReference type="Proteomes" id="UP001272242">
    <property type="component" value="Unassembled WGS sequence"/>
</dbReference>
<evidence type="ECO:0000256" key="5">
    <source>
        <dbReference type="ARBA" id="ARBA00022989"/>
    </source>
</evidence>
<evidence type="ECO:0000256" key="6">
    <source>
        <dbReference type="ARBA" id="ARBA00023136"/>
    </source>
</evidence>
<evidence type="ECO:0000313" key="9">
    <source>
        <dbReference type="Proteomes" id="UP001272242"/>
    </source>
</evidence>
<keyword evidence="3" id="KW-1003">Cell membrane</keyword>